<gene>
    <name evidence="3" type="ORF">AB0I59_34560</name>
</gene>
<dbReference type="NCBIfam" id="TIGR02605">
    <property type="entry name" value="CxxC_CxxC_SSSS"/>
    <property type="match status" value="1"/>
</dbReference>
<sequence>MAIYEYLCPDCGPFDVFLPMGTAPETRDCSACEEPARRRFSGPHLRRVHPALAASLAREERSREAPEVVPAPGGTSGSAPGGVPGRRASGRPARPPHPALARLPRP</sequence>
<dbReference type="InterPro" id="IPR013429">
    <property type="entry name" value="Regulatory_FmdB_Zinc_ribbon"/>
</dbReference>
<keyword evidence="4" id="KW-1185">Reference proteome</keyword>
<evidence type="ECO:0000313" key="4">
    <source>
        <dbReference type="Proteomes" id="UP001551675"/>
    </source>
</evidence>
<dbReference type="Pfam" id="PF09723">
    <property type="entry name" value="Zn_ribbon_8"/>
    <property type="match status" value="1"/>
</dbReference>
<reference evidence="3 4" key="1">
    <citation type="submission" date="2024-06" db="EMBL/GenBank/DDBJ databases">
        <title>The Natural Products Discovery Center: Release of the First 8490 Sequenced Strains for Exploring Actinobacteria Biosynthetic Diversity.</title>
        <authorList>
            <person name="Kalkreuter E."/>
            <person name="Kautsar S.A."/>
            <person name="Yang D."/>
            <person name="Bader C.D."/>
            <person name="Teijaro C.N."/>
            <person name="Fluegel L."/>
            <person name="Davis C.M."/>
            <person name="Simpson J.R."/>
            <person name="Lauterbach L."/>
            <person name="Steele A.D."/>
            <person name="Gui C."/>
            <person name="Meng S."/>
            <person name="Li G."/>
            <person name="Viehrig K."/>
            <person name="Ye F."/>
            <person name="Su P."/>
            <person name="Kiefer A.F."/>
            <person name="Nichols A."/>
            <person name="Cepeda A.J."/>
            <person name="Yan W."/>
            <person name="Fan B."/>
            <person name="Jiang Y."/>
            <person name="Adhikari A."/>
            <person name="Zheng C.-J."/>
            <person name="Schuster L."/>
            <person name="Cowan T.M."/>
            <person name="Smanski M.J."/>
            <person name="Chevrette M.G."/>
            <person name="De Carvalho L.P.S."/>
            <person name="Shen B."/>
        </authorList>
    </citation>
    <scope>NUCLEOTIDE SEQUENCE [LARGE SCALE GENOMIC DNA]</scope>
    <source>
        <strain evidence="3 4">NPDC050100</strain>
    </source>
</reference>
<dbReference type="RefSeq" id="WP_061257004.1">
    <property type="nucleotide sequence ID" value="NZ_JBFALK010000024.1"/>
</dbReference>
<dbReference type="SMART" id="SM00834">
    <property type="entry name" value="CxxC_CXXC_SSSS"/>
    <property type="match status" value="1"/>
</dbReference>
<dbReference type="EMBL" id="JBFALK010000024">
    <property type="protein sequence ID" value="MEV0973747.1"/>
    <property type="molecule type" value="Genomic_DNA"/>
</dbReference>
<evidence type="ECO:0000313" key="3">
    <source>
        <dbReference type="EMBL" id="MEV0973747.1"/>
    </source>
</evidence>
<name>A0ABV3GQG8_MICGL</name>
<evidence type="ECO:0000256" key="1">
    <source>
        <dbReference type="SAM" id="MobiDB-lite"/>
    </source>
</evidence>
<dbReference type="Proteomes" id="UP001551675">
    <property type="component" value="Unassembled WGS sequence"/>
</dbReference>
<accession>A0ABV3GQG8</accession>
<feature type="domain" description="Putative regulatory protein FmdB zinc ribbon" evidence="2">
    <location>
        <begin position="1"/>
        <end position="41"/>
    </location>
</feature>
<comment type="caution">
    <text evidence="3">The sequence shown here is derived from an EMBL/GenBank/DDBJ whole genome shotgun (WGS) entry which is preliminary data.</text>
</comment>
<feature type="compositionally biased region" description="Basic and acidic residues" evidence="1">
    <location>
        <begin position="57"/>
        <end position="66"/>
    </location>
</feature>
<organism evidence="3 4">
    <name type="scientific">Microtetraspora glauca</name>
    <dbReference type="NCBI Taxonomy" id="1996"/>
    <lineage>
        <taxon>Bacteria</taxon>
        <taxon>Bacillati</taxon>
        <taxon>Actinomycetota</taxon>
        <taxon>Actinomycetes</taxon>
        <taxon>Streptosporangiales</taxon>
        <taxon>Streptosporangiaceae</taxon>
        <taxon>Microtetraspora</taxon>
    </lineage>
</organism>
<proteinExistence type="predicted"/>
<feature type="compositionally biased region" description="Gly residues" evidence="1">
    <location>
        <begin position="74"/>
        <end position="84"/>
    </location>
</feature>
<protein>
    <submittedName>
        <fullName evidence="3">Zinc ribbon domain-containing protein</fullName>
    </submittedName>
</protein>
<feature type="region of interest" description="Disordered" evidence="1">
    <location>
        <begin position="54"/>
        <end position="106"/>
    </location>
</feature>
<evidence type="ECO:0000259" key="2">
    <source>
        <dbReference type="SMART" id="SM00834"/>
    </source>
</evidence>